<keyword evidence="10" id="KW-0012">Acyltransferase</keyword>
<dbReference type="InterPro" id="IPR007130">
    <property type="entry name" value="DAGAT"/>
</dbReference>
<evidence type="ECO:0000256" key="3">
    <source>
        <dbReference type="ARBA" id="ARBA00022516"/>
    </source>
</evidence>
<dbReference type="CDD" id="cd07987">
    <property type="entry name" value="LPLAT_MGAT-like"/>
    <property type="match status" value="1"/>
</dbReference>
<accession>A0AAN5DF72</accession>
<comment type="subcellular location">
    <subcellularLocation>
        <location evidence="1 11">Endoplasmic reticulum membrane</location>
        <topology evidence="1 11">Multi-pass membrane protein</topology>
    </subcellularLocation>
</comment>
<dbReference type="AlphaFoldDB" id="A0AAN5DF72"/>
<evidence type="ECO:0000256" key="9">
    <source>
        <dbReference type="ARBA" id="ARBA00023136"/>
    </source>
</evidence>
<keyword evidence="13" id="KW-1185">Reference proteome</keyword>
<name>A0AAN5DF72_9BILA</name>
<evidence type="ECO:0000256" key="8">
    <source>
        <dbReference type="ARBA" id="ARBA00023098"/>
    </source>
</evidence>
<evidence type="ECO:0000256" key="10">
    <source>
        <dbReference type="ARBA" id="ARBA00023315"/>
    </source>
</evidence>
<dbReference type="Pfam" id="PF03982">
    <property type="entry name" value="DAGAT"/>
    <property type="match status" value="1"/>
</dbReference>
<dbReference type="GO" id="GO:0005789">
    <property type="term" value="C:endoplasmic reticulum membrane"/>
    <property type="evidence" value="ECO:0007669"/>
    <property type="project" value="UniProtKB-SubCell"/>
</dbReference>
<reference evidence="13" key="1">
    <citation type="submission" date="2022-10" db="EMBL/GenBank/DDBJ databases">
        <title>Genome assembly of Pristionchus species.</title>
        <authorList>
            <person name="Yoshida K."/>
            <person name="Sommer R.J."/>
        </authorList>
    </citation>
    <scope>NUCLEOTIDE SEQUENCE [LARGE SCALE GENOMIC DNA]</scope>
    <source>
        <strain evidence="13">RS5460</strain>
    </source>
</reference>
<gene>
    <name evidence="12" type="ORF">PMAYCL1PPCAC_32673</name>
</gene>
<organism evidence="12 13">
    <name type="scientific">Pristionchus mayeri</name>
    <dbReference type="NCBI Taxonomy" id="1317129"/>
    <lineage>
        <taxon>Eukaryota</taxon>
        <taxon>Metazoa</taxon>
        <taxon>Ecdysozoa</taxon>
        <taxon>Nematoda</taxon>
        <taxon>Chromadorea</taxon>
        <taxon>Rhabditida</taxon>
        <taxon>Rhabditina</taxon>
        <taxon>Diplogasteromorpha</taxon>
        <taxon>Diplogasteroidea</taxon>
        <taxon>Neodiplogasteridae</taxon>
        <taxon>Pristionchus</taxon>
    </lineage>
</organism>
<comment type="caution">
    <text evidence="12">The sequence shown here is derived from an EMBL/GenBank/DDBJ whole genome shotgun (WGS) entry which is preliminary data.</text>
</comment>
<comment type="similarity">
    <text evidence="2 11">Belongs to the diacylglycerol acyltransferase family.</text>
</comment>
<evidence type="ECO:0000256" key="5">
    <source>
        <dbReference type="ARBA" id="ARBA00022692"/>
    </source>
</evidence>
<feature type="transmembrane region" description="Helical" evidence="11">
    <location>
        <begin position="34"/>
        <end position="57"/>
    </location>
</feature>
<keyword evidence="9 11" id="KW-0472">Membrane</keyword>
<comment type="caution">
    <text evidence="11">Lacks conserved residue(s) required for the propagation of feature annotation.</text>
</comment>
<dbReference type="GO" id="GO:0019432">
    <property type="term" value="P:triglyceride biosynthetic process"/>
    <property type="evidence" value="ECO:0007669"/>
    <property type="project" value="TreeGrafter"/>
</dbReference>
<evidence type="ECO:0000256" key="7">
    <source>
        <dbReference type="ARBA" id="ARBA00022989"/>
    </source>
</evidence>
<dbReference type="EC" id="2.3.1.-" evidence="11"/>
<keyword evidence="8" id="KW-0443">Lipid metabolism</keyword>
<sequence length="356" mass="40364">LLSKCEELLFEIPSWLSAFLLAKWEQLCDHWRKVFSLAFICLYWVICPICSISIPSYLLFTSLQNYAIGYLIFSATFTYLTRNLPERGGLPTEWCRRVWPWPVIRDYFSHTIVKTAELPPDRNYLIGSHPHGILHVGGTLTFAGKVSGFNDLFPGLDQCITTIQGQFRWPYRREFMILVGVNSITPESIDYLLNNPGQGRAVALVIGGVSEALVARPGKYDLKIKNRKGFVRQALIHGADLVPCYHFGEVDLFDHDRGIDEKGLKNMQARIRNIIGFFPPFLRGASIFGCGLRGLLPFQRPITSVIGAPIRVSRNEQPSEAEVDALHDEYCAALSDLFDKHKHRHGIPEDAHITFF</sequence>
<evidence type="ECO:0000256" key="1">
    <source>
        <dbReference type="ARBA" id="ARBA00004477"/>
    </source>
</evidence>
<proteinExistence type="inferred from homology"/>
<keyword evidence="3" id="KW-0444">Lipid biosynthesis</keyword>
<dbReference type="GO" id="GO:0004144">
    <property type="term" value="F:diacylglycerol O-acyltransferase activity"/>
    <property type="evidence" value="ECO:0007669"/>
    <property type="project" value="TreeGrafter"/>
</dbReference>
<evidence type="ECO:0000313" key="12">
    <source>
        <dbReference type="EMBL" id="GMR62478.1"/>
    </source>
</evidence>
<dbReference type="PANTHER" id="PTHR12317:SF71">
    <property type="entry name" value="ACYLTRANSFERASE"/>
    <property type="match status" value="1"/>
</dbReference>
<keyword evidence="5 11" id="KW-0812">Transmembrane</keyword>
<protein>
    <recommendedName>
        <fullName evidence="11">Acyltransferase</fullName>
        <ecNumber evidence="11">2.3.1.-</ecNumber>
    </recommendedName>
</protein>
<feature type="non-terminal residue" evidence="12">
    <location>
        <position position="1"/>
    </location>
</feature>
<evidence type="ECO:0000256" key="4">
    <source>
        <dbReference type="ARBA" id="ARBA00022679"/>
    </source>
</evidence>
<dbReference type="Proteomes" id="UP001328107">
    <property type="component" value="Unassembled WGS sequence"/>
</dbReference>
<dbReference type="PANTHER" id="PTHR12317">
    <property type="entry name" value="DIACYLGLYCEROL O-ACYLTRANSFERASE"/>
    <property type="match status" value="1"/>
</dbReference>
<evidence type="ECO:0000256" key="2">
    <source>
        <dbReference type="ARBA" id="ARBA00005420"/>
    </source>
</evidence>
<keyword evidence="7 11" id="KW-1133">Transmembrane helix</keyword>
<keyword evidence="6 11" id="KW-0256">Endoplasmic reticulum</keyword>
<keyword evidence="4 11" id="KW-0808">Transferase</keyword>
<evidence type="ECO:0000313" key="13">
    <source>
        <dbReference type="Proteomes" id="UP001328107"/>
    </source>
</evidence>
<dbReference type="EMBL" id="BTRK01000006">
    <property type="protein sequence ID" value="GMR62478.1"/>
    <property type="molecule type" value="Genomic_DNA"/>
</dbReference>
<evidence type="ECO:0000256" key="6">
    <source>
        <dbReference type="ARBA" id="ARBA00022824"/>
    </source>
</evidence>
<evidence type="ECO:0000256" key="11">
    <source>
        <dbReference type="RuleBase" id="RU367023"/>
    </source>
</evidence>